<dbReference type="EMBL" id="CDMZ01001854">
    <property type="protein sequence ID" value="CUC09851.1"/>
    <property type="molecule type" value="Genomic_DNA"/>
</dbReference>
<dbReference type="GO" id="GO:0005634">
    <property type="term" value="C:nucleus"/>
    <property type="evidence" value="ECO:0007669"/>
    <property type="project" value="TreeGrafter"/>
</dbReference>
<organism evidence="4">
    <name type="scientific">Chromera velia CCMP2878</name>
    <dbReference type="NCBI Taxonomy" id="1169474"/>
    <lineage>
        <taxon>Eukaryota</taxon>
        <taxon>Sar</taxon>
        <taxon>Alveolata</taxon>
        <taxon>Colpodellida</taxon>
        <taxon>Chromeraceae</taxon>
        <taxon>Chromera</taxon>
    </lineage>
</organism>
<dbReference type="GO" id="GO:0031267">
    <property type="term" value="F:small GTPase binding"/>
    <property type="evidence" value="ECO:0007669"/>
    <property type="project" value="TreeGrafter"/>
</dbReference>
<dbReference type="AlphaFoldDB" id="A0A0K6S8H9"/>
<dbReference type="GO" id="GO:0005096">
    <property type="term" value="F:GTPase activator activity"/>
    <property type="evidence" value="ECO:0007669"/>
    <property type="project" value="UniProtKB-KW"/>
</dbReference>
<proteinExistence type="predicted"/>
<dbReference type="InterPro" id="IPR001611">
    <property type="entry name" value="Leu-rich_rpt"/>
</dbReference>
<dbReference type="PhylomeDB" id="A0A0K6S8H9"/>
<dbReference type="GO" id="GO:0006913">
    <property type="term" value="P:nucleocytoplasmic transport"/>
    <property type="evidence" value="ECO:0007669"/>
    <property type="project" value="TreeGrafter"/>
</dbReference>
<keyword evidence="3" id="KW-0677">Repeat</keyword>
<keyword evidence="1" id="KW-0343">GTPase activation</keyword>
<evidence type="ECO:0000256" key="2">
    <source>
        <dbReference type="ARBA" id="ARBA00022614"/>
    </source>
</evidence>
<dbReference type="VEuPathDB" id="CryptoDB:Cvel_24604"/>
<dbReference type="InterPro" id="IPR032675">
    <property type="entry name" value="LRR_dom_sf"/>
</dbReference>
<evidence type="ECO:0000313" key="4">
    <source>
        <dbReference type="EMBL" id="CUC09851.1"/>
    </source>
</evidence>
<dbReference type="Pfam" id="PF13516">
    <property type="entry name" value="LRR_6"/>
    <property type="match status" value="1"/>
</dbReference>
<name>A0A0K6S8H9_9ALVE</name>
<dbReference type="InterPro" id="IPR027038">
    <property type="entry name" value="RanGap"/>
</dbReference>
<protein>
    <submittedName>
        <fullName evidence="4">Uncharacterized protein</fullName>
    </submittedName>
</protein>
<sequence length="340" mass="37191">MEVMDSFAEALRAGRLDGLEALRSLGCRALRLGSPSEGGQNPVLLAFGSVKLPRLSQLDFADQKLSDGDMGLLGETVRAGNWPSLRSLMFWSNRMGREGMKAFMGGVCDSEEGLPLLEELHLQWDATGEGIEFLAQAVGTQKLPRLAHLRFDGTVVGDDFSVWLGRGVRGGHLLSLQSLTMGRLRMREGGDNHYDNLPPESVETLFQALAESEGGLPLLKVLNVGGNLCGGTRALWQAVRRRNLPSLEDLSVDACGLGDTDMQSLSEVVREQSLPPLRKLDLESNDFRERGLSAFLAAIQPQSLPKLGHLYLPSTVSPQTCRYLLWRAKQQGKLPSLRLS</sequence>
<accession>A0A0K6S8H9</accession>
<reference evidence="4" key="1">
    <citation type="submission" date="2014-11" db="EMBL/GenBank/DDBJ databases">
        <title>Molecular phylogeny of cliff fern family Woodsiaceae with morphological implications.</title>
        <authorList>
            <person name="Shao Y.-Z."/>
            <person name="Wei R."/>
            <person name="Zhang X.-C."/>
        </authorList>
    </citation>
    <scope>NUCLEOTIDE SEQUENCE</scope>
</reference>
<evidence type="ECO:0000256" key="3">
    <source>
        <dbReference type="ARBA" id="ARBA00022737"/>
    </source>
</evidence>
<gene>
    <name evidence="4" type="ORF">Cvel_24604.t1</name>
</gene>
<dbReference type="PANTHER" id="PTHR24113">
    <property type="entry name" value="RAN GTPASE-ACTIVATING PROTEIN 1"/>
    <property type="match status" value="1"/>
</dbReference>
<dbReference type="PANTHER" id="PTHR24113:SF12">
    <property type="entry name" value="RAN GTPASE-ACTIVATING PROTEIN 1"/>
    <property type="match status" value="1"/>
</dbReference>
<keyword evidence="2" id="KW-0433">Leucine-rich repeat</keyword>
<dbReference type="GO" id="GO:0005829">
    <property type="term" value="C:cytosol"/>
    <property type="evidence" value="ECO:0007669"/>
    <property type="project" value="TreeGrafter"/>
</dbReference>
<evidence type="ECO:0000256" key="1">
    <source>
        <dbReference type="ARBA" id="ARBA00022468"/>
    </source>
</evidence>
<dbReference type="Gene3D" id="3.80.10.10">
    <property type="entry name" value="Ribonuclease Inhibitor"/>
    <property type="match status" value="2"/>
</dbReference>
<dbReference type="SUPFAM" id="SSF52047">
    <property type="entry name" value="RNI-like"/>
    <property type="match status" value="1"/>
</dbReference>
<dbReference type="GO" id="GO:0048471">
    <property type="term" value="C:perinuclear region of cytoplasm"/>
    <property type="evidence" value="ECO:0007669"/>
    <property type="project" value="TreeGrafter"/>
</dbReference>